<dbReference type="CDD" id="cd00683">
    <property type="entry name" value="Trans_IPPS_HH"/>
    <property type="match status" value="1"/>
</dbReference>
<dbReference type="InterPro" id="IPR019845">
    <property type="entry name" value="Squalene/phytoene_synthase_CS"/>
</dbReference>
<dbReference type="InterPro" id="IPR017828">
    <property type="entry name" value="SQ_synth_HpnD-like"/>
</dbReference>
<keyword evidence="4" id="KW-1185">Reference proteome</keyword>
<dbReference type="InterPro" id="IPR033904">
    <property type="entry name" value="Trans_IPPS_HH"/>
</dbReference>
<protein>
    <submittedName>
        <fullName evidence="3">Presqualene diphosphate synthase HpnD</fullName>
        <ecNumber evidence="3">2.5.1.103</ecNumber>
    </submittedName>
</protein>
<dbReference type="SUPFAM" id="SSF48576">
    <property type="entry name" value="Terpenoid synthases"/>
    <property type="match status" value="1"/>
</dbReference>
<dbReference type="InterPro" id="IPR008949">
    <property type="entry name" value="Isoprenoid_synthase_dom_sf"/>
</dbReference>
<comment type="pathway">
    <text evidence="1">Carotenoid biosynthesis; phytoene biosynthesis.</text>
</comment>
<accession>A0ABV3SWN6</accession>
<dbReference type="InterPro" id="IPR002060">
    <property type="entry name" value="Squ/phyt_synthse"/>
</dbReference>
<name>A0ABV3SWN6_9ACTN</name>
<reference evidence="3 4" key="1">
    <citation type="submission" date="2024-07" db="EMBL/GenBank/DDBJ databases">
        <authorList>
            <person name="Lee S."/>
            <person name="Kang M."/>
        </authorList>
    </citation>
    <scope>NUCLEOTIDE SEQUENCE [LARGE SCALE GENOMIC DNA]</scope>
    <source>
        <strain evidence="3 4">DS6</strain>
    </source>
</reference>
<dbReference type="RefSeq" id="WP_367992635.1">
    <property type="nucleotide sequence ID" value="NZ_JBFPJR010000009.1"/>
</dbReference>
<gene>
    <name evidence="3" type="primary">hpnD</name>
    <name evidence="3" type="ORF">AB3X52_06945</name>
</gene>
<evidence type="ECO:0000313" key="4">
    <source>
        <dbReference type="Proteomes" id="UP001556631"/>
    </source>
</evidence>
<dbReference type="SFLD" id="SFLDG01018">
    <property type="entry name" value="Squalene/Phytoene_Synthase_Lik"/>
    <property type="match status" value="1"/>
</dbReference>
<dbReference type="EC" id="2.5.1.103" evidence="3"/>
<keyword evidence="2 3" id="KW-0808">Transferase</keyword>
<dbReference type="Proteomes" id="UP001556631">
    <property type="component" value="Unassembled WGS sequence"/>
</dbReference>
<dbReference type="SFLD" id="SFLDS00005">
    <property type="entry name" value="Isoprenoid_Synthase_Type_I"/>
    <property type="match status" value="1"/>
</dbReference>
<evidence type="ECO:0000256" key="2">
    <source>
        <dbReference type="ARBA" id="ARBA00022679"/>
    </source>
</evidence>
<comment type="caution">
    <text evidence="3">The sequence shown here is derived from an EMBL/GenBank/DDBJ whole genome shotgun (WGS) entry which is preliminary data.</text>
</comment>
<evidence type="ECO:0000256" key="1">
    <source>
        <dbReference type="ARBA" id="ARBA00004684"/>
    </source>
</evidence>
<dbReference type="EMBL" id="JBFPJR010000009">
    <property type="protein sequence ID" value="MEX0427347.1"/>
    <property type="molecule type" value="Genomic_DNA"/>
</dbReference>
<dbReference type="NCBIfam" id="TIGR03465">
    <property type="entry name" value="HpnD"/>
    <property type="match status" value="1"/>
</dbReference>
<dbReference type="GO" id="GO:0016740">
    <property type="term" value="F:transferase activity"/>
    <property type="evidence" value="ECO:0007669"/>
    <property type="project" value="UniProtKB-KW"/>
</dbReference>
<dbReference type="PANTHER" id="PTHR31480">
    <property type="entry name" value="BIFUNCTIONAL LYCOPENE CYCLASE/PHYTOENE SYNTHASE"/>
    <property type="match status" value="1"/>
</dbReference>
<dbReference type="Pfam" id="PF00494">
    <property type="entry name" value="SQS_PSY"/>
    <property type="match status" value="1"/>
</dbReference>
<dbReference type="Gene3D" id="1.10.600.10">
    <property type="entry name" value="Farnesyl Diphosphate Synthase"/>
    <property type="match status" value="1"/>
</dbReference>
<dbReference type="PROSITE" id="PS01045">
    <property type="entry name" value="SQUALEN_PHYTOEN_SYN_2"/>
    <property type="match status" value="1"/>
</dbReference>
<dbReference type="InterPro" id="IPR044843">
    <property type="entry name" value="Trans_IPPS_bact-type"/>
</dbReference>
<proteinExistence type="predicted"/>
<organism evidence="3 4">
    <name type="scientific">Nocardioides eburneus</name>
    <dbReference type="NCBI Taxonomy" id="3231482"/>
    <lineage>
        <taxon>Bacteria</taxon>
        <taxon>Bacillati</taxon>
        <taxon>Actinomycetota</taxon>
        <taxon>Actinomycetes</taxon>
        <taxon>Propionibacteriales</taxon>
        <taxon>Nocardioidaceae</taxon>
        <taxon>Nocardioides</taxon>
    </lineage>
</organism>
<sequence length="297" mass="32339">MTTRTPPTGTLADAYAECERITRTEAGNFYYGIRLLPEHKRTALCAVYALARRVDDIGDGDLPRETKLKDLAAVRQDLDALQVGGATGSDPVLAALGDAATRFPIPLSAFGELVDGVETDLPDDVRIADWDALVVYCRRVAGSIGRLCLSIFGSDAADPRVALFADQLGIALQQTNILRDIREDLGNRRIYLPQTELAEWGVELRTDAMGDLDDPEGRLAAYIRFAAARAEDWYALGMRLVPHLDRRSAACCAAMAGIYRHLLRTIAADPVQVYDKRLSLSTAHKARVALGSLVGRG</sequence>
<evidence type="ECO:0000313" key="3">
    <source>
        <dbReference type="EMBL" id="MEX0427347.1"/>
    </source>
</evidence>
<dbReference type="SFLD" id="SFLDG01212">
    <property type="entry name" value="Phytoene_synthase_like"/>
    <property type="match status" value="1"/>
</dbReference>